<dbReference type="Pfam" id="PF00848">
    <property type="entry name" value="Ring_hydroxyl_A"/>
    <property type="match status" value="1"/>
</dbReference>
<name>A0ABT6MX08_9SPHN</name>
<evidence type="ECO:0000256" key="2">
    <source>
        <dbReference type="ARBA" id="ARBA00022714"/>
    </source>
</evidence>
<dbReference type="Gene3D" id="2.102.10.10">
    <property type="entry name" value="Rieske [2Fe-2S] iron-sulphur domain"/>
    <property type="match status" value="1"/>
</dbReference>
<comment type="caution">
    <text evidence="8">The sequence shown here is derived from an EMBL/GenBank/DDBJ whole genome shotgun (WGS) entry which is preliminary data.</text>
</comment>
<dbReference type="PROSITE" id="PS51296">
    <property type="entry name" value="RIESKE"/>
    <property type="match status" value="1"/>
</dbReference>
<feature type="domain" description="Rieske" evidence="7">
    <location>
        <begin position="72"/>
        <end position="181"/>
    </location>
</feature>
<accession>A0ABT6MX08</accession>
<dbReference type="CDD" id="cd03469">
    <property type="entry name" value="Rieske_RO_Alpha_N"/>
    <property type="match status" value="1"/>
</dbReference>
<keyword evidence="6" id="KW-0411">Iron-sulfur</keyword>
<reference evidence="8" key="1">
    <citation type="submission" date="2023-04" db="EMBL/GenBank/DDBJ databases">
        <title>Sphingomonas sp. MAHUQ-71 isolated from rice field.</title>
        <authorList>
            <person name="Huq M.A."/>
        </authorList>
    </citation>
    <scope>NUCLEOTIDE SEQUENCE</scope>
    <source>
        <strain evidence="8">MAHUQ-71</strain>
    </source>
</reference>
<gene>
    <name evidence="8" type="ORF">QGN17_01715</name>
</gene>
<keyword evidence="4" id="KW-0560">Oxidoreductase</keyword>
<dbReference type="InterPro" id="IPR001663">
    <property type="entry name" value="Rng_hydr_dOase-A"/>
</dbReference>
<dbReference type="SUPFAM" id="SSF55961">
    <property type="entry name" value="Bet v1-like"/>
    <property type="match status" value="1"/>
</dbReference>
<dbReference type="InterPro" id="IPR015879">
    <property type="entry name" value="Ring_hydroxy_dOase_asu_C_dom"/>
</dbReference>
<keyword evidence="8" id="KW-0223">Dioxygenase</keyword>
<keyword evidence="2" id="KW-0001">2Fe-2S</keyword>
<evidence type="ECO:0000256" key="3">
    <source>
        <dbReference type="ARBA" id="ARBA00022723"/>
    </source>
</evidence>
<dbReference type="InterPro" id="IPR036922">
    <property type="entry name" value="Rieske_2Fe-2S_sf"/>
</dbReference>
<evidence type="ECO:0000313" key="9">
    <source>
        <dbReference type="Proteomes" id="UP001160625"/>
    </source>
</evidence>
<dbReference type="Gene3D" id="3.90.380.10">
    <property type="entry name" value="Naphthalene 1,2-dioxygenase Alpha Subunit, Chain A, domain 1"/>
    <property type="match status" value="1"/>
</dbReference>
<keyword evidence="5" id="KW-0408">Iron</keyword>
<dbReference type="SUPFAM" id="SSF50022">
    <property type="entry name" value="ISP domain"/>
    <property type="match status" value="1"/>
</dbReference>
<dbReference type="GO" id="GO:0051213">
    <property type="term" value="F:dioxygenase activity"/>
    <property type="evidence" value="ECO:0007669"/>
    <property type="project" value="UniProtKB-KW"/>
</dbReference>
<dbReference type="PRINTS" id="PR00090">
    <property type="entry name" value="RNGDIOXGNASE"/>
</dbReference>
<protein>
    <submittedName>
        <fullName evidence="8">Aromatic ring-hydroxylating dioxygenase subunit alpha</fullName>
    </submittedName>
</protein>
<dbReference type="InterPro" id="IPR017941">
    <property type="entry name" value="Rieske_2Fe-2S"/>
</dbReference>
<dbReference type="EMBL" id="JARYGZ010000001">
    <property type="protein sequence ID" value="MDH7637437.1"/>
    <property type="molecule type" value="Genomic_DNA"/>
</dbReference>
<evidence type="ECO:0000256" key="5">
    <source>
        <dbReference type="ARBA" id="ARBA00023004"/>
    </source>
</evidence>
<evidence type="ECO:0000313" key="8">
    <source>
        <dbReference type="EMBL" id="MDH7637437.1"/>
    </source>
</evidence>
<comment type="cofactor">
    <cofactor evidence="1">
        <name>Fe cation</name>
        <dbReference type="ChEBI" id="CHEBI:24875"/>
    </cofactor>
</comment>
<evidence type="ECO:0000256" key="4">
    <source>
        <dbReference type="ARBA" id="ARBA00023002"/>
    </source>
</evidence>
<dbReference type="PANTHER" id="PTHR43756:SF5">
    <property type="entry name" value="CHOLINE MONOOXYGENASE, CHLOROPLASTIC"/>
    <property type="match status" value="1"/>
</dbReference>
<dbReference type="PANTHER" id="PTHR43756">
    <property type="entry name" value="CHOLINE MONOOXYGENASE, CHLOROPLASTIC"/>
    <property type="match status" value="1"/>
</dbReference>
<dbReference type="CDD" id="cd08882">
    <property type="entry name" value="RHO_alpha_C_MupW-like"/>
    <property type="match status" value="1"/>
</dbReference>
<keyword evidence="9" id="KW-1185">Reference proteome</keyword>
<evidence type="ECO:0000256" key="1">
    <source>
        <dbReference type="ARBA" id="ARBA00001962"/>
    </source>
</evidence>
<evidence type="ECO:0000259" key="7">
    <source>
        <dbReference type="PROSITE" id="PS51296"/>
    </source>
</evidence>
<dbReference type="Pfam" id="PF00355">
    <property type="entry name" value="Rieske"/>
    <property type="match status" value="1"/>
</dbReference>
<proteinExistence type="predicted"/>
<dbReference type="Proteomes" id="UP001160625">
    <property type="component" value="Unassembled WGS sequence"/>
</dbReference>
<dbReference type="RefSeq" id="WP_281042789.1">
    <property type="nucleotide sequence ID" value="NZ_JARYGZ010000001.1"/>
</dbReference>
<sequence length="457" mass="51893">MALDDPKPIGPGGHRCPGPSTRDIILDDGWQVPDQLVAEAYEFLGDGDVSYDRYISPEFFEREMRSLWPKIWQWVCREEHLPEVGDYLTYDIGRYSILVTRTAPDTIKAYHNACLHRGTQLKPSDSSGTVDEFRCPFHGWSWQLDGSIKNIPCRWDFPHVTDEGYRLPEVKVELWGGFVFINMDPEAKPLADQLGPLAEHFSGRWDLSKRRVALHLQKELPTNWKAAQEAFLEAYHVYETHSQGLATAGDANAQYDVFSDYVTRFVHTIGYPSPHYTEPQTQQEIFDKMRGGGGVVPEGRTARSVAAEKLREELGGQWGVDLAAYSDSEMLDSIEYHFFPNMCLFPGVSLPMIYRFRPIGMDPGRSMFDLVFLKIVPDDAPEEFPPDPIPVAAHESYADAPGMNPGLGAVYDQDTNNLEMQYRGFQASAKRGQTLGNYQEARIRRFHQTIDEVMART</sequence>
<organism evidence="8 9">
    <name type="scientific">Sphingomonas oryzagri</name>
    <dbReference type="NCBI Taxonomy" id="3042314"/>
    <lineage>
        <taxon>Bacteria</taxon>
        <taxon>Pseudomonadati</taxon>
        <taxon>Pseudomonadota</taxon>
        <taxon>Alphaproteobacteria</taxon>
        <taxon>Sphingomonadales</taxon>
        <taxon>Sphingomonadaceae</taxon>
        <taxon>Sphingomonas</taxon>
    </lineage>
</organism>
<keyword evidence="3" id="KW-0479">Metal-binding</keyword>
<evidence type="ECO:0000256" key="6">
    <source>
        <dbReference type="ARBA" id="ARBA00023014"/>
    </source>
</evidence>